<evidence type="ECO:0000259" key="2">
    <source>
        <dbReference type="Pfam" id="PF13581"/>
    </source>
</evidence>
<evidence type="ECO:0000313" key="3">
    <source>
        <dbReference type="EMBL" id="PVZ08160.1"/>
    </source>
</evidence>
<dbReference type="EMBL" id="QEKW01000009">
    <property type="protein sequence ID" value="PVZ08160.1"/>
    <property type="molecule type" value="Genomic_DNA"/>
</dbReference>
<dbReference type="Gene3D" id="3.30.565.10">
    <property type="entry name" value="Histidine kinase-like ATPase, C-terminal domain"/>
    <property type="match status" value="1"/>
</dbReference>
<evidence type="ECO:0000256" key="1">
    <source>
        <dbReference type="ARBA" id="ARBA00022527"/>
    </source>
</evidence>
<dbReference type="RefSeq" id="WP_116709403.1">
    <property type="nucleotide sequence ID" value="NZ_QEKW01000009.1"/>
</dbReference>
<dbReference type="Proteomes" id="UP000245639">
    <property type="component" value="Unassembled WGS sequence"/>
</dbReference>
<dbReference type="InterPro" id="IPR050267">
    <property type="entry name" value="Anti-sigma-factor_SerPK"/>
</dbReference>
<dbReference type="AlphaFoldDB" id="A0A2U1F854"/>
<proteinExistence type="predicted"/>
<dbReference type="PANTHER" id="PTHR35526:SF3">
    <property type="entry name" value="ANTI-SIGMA-F FACTOR RSBW"/>
    <property type="match status" value="1"/>
</dbReference>
<keyword evidence="3" id="KW-0808">Transferase</keyword>
<dbReference type="InterPro" id="IPR036890">
    <property type="entry name" value="HATPase_C_sf"/>
</dbReference>
<comment type="caution">
    <text evidence="3">The sequence shown here is derived from an EMBL/GenBank/DDBJ whole genome shotgun (WGS) entry which is preliminary data.</text>
</comment>
<dbReference type="Pfam" id="PF13581">
    <property type="entry name" value="HATPase_c_2"/>
    <property type="match status" value="1"/>
</dbReference>
<dbReference type="GO" id="GO:0004674">
    <property type="term" value="F:protein serine/threonine kinase activity"/>
    <property type="evidence" value="ECO:0007669"/>
    <property type="project" value="UniProtKB-KW"/>
</dbReference>
<keyword evidence="3" id="KW-0418">Kinase</keyword>
<dbReference type="InterPro" id="IPR003594">
    <property type="entry name" value="HATPase_dom"/>
</dbReference>
<protein>
    <submittedName>
        <fullName evidence="3">Serine/threonine-protein kinase RsbW</fullName>
    </submittedName>
</protein>
<dbReference type="SUPFAM" id="SSF55874">
    <property type="entry name" value="ATPase domain of HSP90 chaperone/DNA topoisomerase II/histidine kinase"/>
    <property type="match status" value="1"/>
</dbReference>
<gene>
    <name evidence="3" type="ORF">C8D89_10943</name>
</gene>
<keyword evidence="1" id="KW-0723">Serine/threonine-protein kinase</keyword>
<feature type="domain" description="Histidine kinase/HSP90-like ATPase" evidence="2">
    <location>
        <begin position="13"/>
        <end position="127"/>
    </location>
</feature>
<dbReference type="CDD" id="cd16936">
    <property type="entry name" value="HATPase_RsbW-like"/>
    <property type="match status" value="1"/>
</dbReference>
<organism evidence="3 4">
    <name type="scientific">Actinomycetospora cinnamomea</name>
    <dbReference type="NCBI Taxonomy" id="663609"/>
    <lineage>
        <taxon>Bacteria</taxon>
        <taxon>Bacillati</taxon>
        <taxon>Actinomycetota</taxon>
        <taxon>Actinomycetes</taxon>
        <taxon>Pseudonocardiales</taxon>
        <taxon>Pseudonocardiaceae</taxon>
        <taxon>Actinomycetospora</taxon>
    </lineage>
</organism>
<dbReference type="PANTHER" id="PTHR35526">
    <property type="entry name" value="ANTI-SIGMA-F FACTOR RSBW-RELATED"/>
    <property type="match status" value="1"/>
</dbReference>
<evidence type="ECO:0000313" key="4">
    <source>
        <dbReference type="Proteomes" id="UP000245639"/>
    </source>
</evidence>
<name>A0A2U1F854_9PSEU</name>
<keyword evidence="4" id="KW-1185">Reference proteome</keyword>
<accession>A0A2U1F854</accession>
<sequence>MPRLHRQAGGTASSVGVLRRALRRWLVGVLDDEDAIDDLTLAASEALENAADHAFVGRGSPGTITVSAEVEHGSEARAVVVTVADDGCWRPPSADPGHRGRGLAMIARLAGAHCLVPGRDGTSITLRHAC</sequence>
<dbReference type="OrthoDB" id="5182724at2"/>
<reference evidence="3 4" key="1">
    <citation type="submission" date="2018-04" db="EMBL/GenBank/DDBJ databases">
        <title>Genomic Encyclopedia of Type Strains, Phase IV (KMG-IV): sequencing the most valuable type-strain genomes for metagenomic binning, comparative biology and taxonomic classification.</title>
        <authorList>
            <person name="Goeker M."/>
        </authorList>
    </citation>
    <scope>NUCLEOTIDE SEQUENCE [LARGE SCALE GENOMIC DNA]</scope>
    <source>
        <strain evidence="3 4">DSM 45771</strain>
    </source>
</reference>